<dbReference type="InterPro" id="IPR006016">
    <property type="entry name" value="UspA"/>
</dbReference>
<feature type="domain" description="UspA" evidence="5">
    <location>
        <begin position="19"/>
        <end position="145"/>
    </location>
</feature>
<organism evidence="6 7">
    <name type="scientific">Pseudomonas abietaniphila</name>
    <dbReference type="NCBI Taxonomy" id="89065"/>
    <lineage>
        <taxon>Bacteria</taxon>
        <taxon>Pseudomonadati</taxon>
        <taxon>Pseudomonadota</taxon>
        <taxon>Gammaproteobacteria</taxon>
        <taxon>Pseudomonadales</taxon>
        <taxon>Pseudomonadaceae</taxon>
        <taxon>Pseudomonas</taxon>
    </lineage>
</organism>
<evidence type="ECO:0000256" key="2">
    <source>
        <dbReference type="ARBA" id="ARBA00008791"/>
    </source>
</evidence>
<keyword evidence="7" id="KW-1185">Reference proteome</keyword>
<evidence type="ECO:0000256" key="3">
    <source>
        <dbReference type="ARBA" id="ARBA00022490"/>
    </source>
</evidence>
<dbReference type="RefSeq" id="WP_074751016.1">
    <property type="nucleotide sequence ID" value="NZ_FNCO01000002.1"/>
</dbReference>
<evidence type="ECO:0000256" key="1">
    <source>
        <dbReference type="ARBA" id="ARBA00004496"/>
    </source>
</evidence>
<dbReference type="GO" id="GO:0005737">
    <property type="term" value="C:cytoplasm"/>
    <property type="evidence" value="ECO:0007669"/>
    <property type="project" value="UniProtKB-SubCell"/>
</dbReference>
<evidence type="ECO:0000313" key="6">
    <source>
        <dbReference type="EMBL" id="SDG59855.1"/>
    </source>
</evidence>
<dbReference type="Gene3D" id="3.40.50.12370">
    <property type="match status" value="1"/>
</dbReference>
<dbReference type="PRINTS" id="PR01438">
    <property type="entry name" value="UNVRSLSTRESS"/>
</dbReference>
<comment type="function">
    <text evidence="4">Required for resistance to DNA-damaging agents.</text>
</comment>
<dbReference type="Proteomes" id="UP000182894">
    <property type="component" value="Unassembled WGS sequence"/>
</dbReference>
<dbReference type="STRING" id="89065.SAMN05216605_102522"/>
<dbReference type="PANTHER" id="PTHR47892">
    <property type="entry name" value="UNIVERSAL STRESS PROTEIN E"/>
    <property type="match status" value="1"/>
</dbReference>
<keyword evidence="3" id="KW-0963">Cytoplasm</keyword>
<dbReference type="EMBL" id="FNCO01000002">
    <property type="protein sequence ID" value="SDG59855.1"/>
    <property type="molecule type" value="Genomic_DNA"/>
</dbReference>
<proteinExistence type="inferred from homology"/>
<protein>
    <submittedName>
        <fullName evidence="6">Universal stress protein E</fullName>
    </submittedName>
</protein>
<reference evidence="7" key="1">
    <citation type="submission" date="2016-10" db="EMBL/GenBank/DDBJ databases">
        <authorList>
            <person name="Varghese N."/>
            <person name="Submissions S."/>
        </authorList>
    </citation>
    <scope>NUCLEOTIDE SEQUENCE [LARGE SCALE GENOMIC DNA]</scope>
    <source>
        <strain evidence="7">ATCC 700689</strain>
    </source>
</reference>
<gene>
    <name evidence="6" type="ORF">SAMN05216605_102522</name>
</gene>
<feature type="domain" description="UspA" evidence="5">
    <location>
        <begin position="178"/>
        <end position="297"/>
    </location>
</feature>
<evidence type="ECO:0000256" key="4">
    <source>
        <dbReference type="ARBA" id="ARBA00037131"/>
    </source>
</evidence>
<name>A0A1G7VJ84_9PSED</name>
<dbReference type="AlphaFoldDB" id="A0A1G7VJ84"/>
<dbReference type="Pfam" id="PF00582">
    <property type="entry name" value="Usp"/>
    <property type="match status" value="2"/>
</dbReference>
<evidence type="ECO:0000313" key="7">
    <source>
        <dbReference type="Proteomes" id="UP000182894"/>
    </source>
</evidence>
<dbReference type="InterPro" id="IPR006015">
    <property type="entry name" value="Universal_stress_UspA"/>
</dbReference>
<sequence length="303" mass="33864">MIDSERLMLIASPIMHRTPAFDRASALAKAMDASLHIVAFDYVDGLATAGLVNEKALAEMREGYVERHRQWLEEQAEGMRRTGVHVTTEVVWVLRAFTEIVVHIRELNPSMVIKDLEHESWISRAMFTSLDLRLLHECPVPLQLVSHVTHAKPRKVLAAVDPFRPDEQYDDFNGDIIAAAEKLAAQCGAELHLLYAYDLSYVFASGGYDGFSSDLAQQLYETDALAFRKLVERFGVPENRQHLAMGSPAKQIEALVLSEGIDVVVMGTVHRRHTLRLLGSTTEQVAYHAPCSLLAVKPHIADE</sequence>
<evidence type="ECO:0000259" key="5">
    <source>
        <dbReference type="Pfam" id="PF00582"/>
    </source>
</evidence>
<accession>A0A1G7VJ84</accession>
<dbReference type="PANTHER" id="PTHR47892:SF1">
    <property type="entry name" value="UNIVERSAL STRESS PROTEIN E"/>
    <property type="match status" value="1"/>
</dbReference>
<comment type="subcellular location">
    <subcellularLocation>
        <location evidence="1">Cytoplasm</location>
    </subcellularLocation>
</comment>
<dbReference type="SUPFAM" id="SSF52402">
    <property type="entry name" value="Adenine nucleotide alpha hydrolases-like"/>
    <property type="match status" value="2"/>
</dbReference>
<comment type="similarity">
    <text evidence="2">Belongs to the universal stress protein A family.</text>
</comment>